<gene>
    <name evidence="3" type="ORF">PEVE_00040136</name>
</gene>
<feature type="compositionally biased region" description="Acidic residues" evidence="1">
    <location>
        <begin position="611"/>
        <end position="625"/>
    </location>
</feature>
<feature type="region of interest" description="Disordered" evidence="1">
    <location>
        <begin position="599"/>
        <end position="643"/>
    </location>
</feature>
<evidence type="ECO:0000313" key="4">
    <source>
        <dbReference type="Proteomes" id="UP001159427"/>
    </source>
</evidence>
<feature type="compositionally biased region" description="Basic and acidic residues" evidence="1">
    <location>
        <begin position="501"/>
        <end position="516"/>
    </location>
</feature>
<dbReference type="PROSITE" id="PS50921">
    <property type="entry name" value="ANTAR"/>
    <property type="match status" value="1"/>
</dbReference>
<accession>A0ABN8N3I8</accession>
<feature type="region of interest" description="Disordered" evidence="1">
    <location>
        <begin position="711"/>
        <end position="750"/>
    </location>
</feature>
<name>A0ABN8N3I8_9CNID</name>
<dbReference type="Proteomes" id="UP001159427">
    <property type="component" value="Unassembled WGS sequence"/>
</dbReference>
<feature type="compositionally biased region" description="Basic and acidic residues" evidence="1">
    <location>
        <begin position="484"/>
        <end position="493"/>
    </location>
</feature>
<feature type="compositionally biased region" description="Low complexity" evidence="1">
    <location>
        <begin position="951"/>
        <end position="960"/>
    </location>
</feature>
<sequence length="1361" mass="152122">MMFSLLSQGYGTYDGTAKKDYQEIADQKEYFSLDDLHLPPIGSNYRIPPQIEVSDYQAGPRYENKLFRLPKVDNTKQSFINVPKTYTTRKGALLLYAEDFFLPGSPKPRKKRHRIKKQSSLKLKTISDLRNSILDYKNGGDPLFLALLQKRLSGYKDHSVRPGFSPKRYIASLGNSLEGDTWNRLTATGSIKDPTLLTFDPKGAPFHQDVGLGSLFPDKPQPYSTMSLPPVSPSSSMFDSSFHFYKNGMSTGAASLISINSETEEYAPSSRALSPAESLSNRLPEVELLPQRRDQYGLLNAKQKEDLISHLLLQKTLESDLSDLQGWVTNYPDEGGGVEQEPAAMVTIPKSKAKHRGSLKSGSFPSIPRLPPIQSAGARPTTPMELQNGRTMMLASGDEQKDTFPDTKQEPDVVDLGSIHLDLSSLDKSIPSLDQRDLQGGDVIAGSEVTANSESKSVSNVKDDNDVAASDQAANESVSEDSDERVALKRDSSEEADEPSDVVKGDKNEEEAHSESEEFVAGQEVLQNDAVIALDDIVLTDDTFHSDGKQGNQDKNMEEVGAEIAMTERKETSAEGGGGKLDNGADLVAPLGDTVLVEKEETGASRNIGYAEEDEGISLDGEELDATQKQENEGELSQADDRVAVEKGVEYPEGEVEPPPPISLEELQGEVRTVANRVLSRPQSGMVFMEDVKTAIAMWADRLSYLLGPPKSDARVSSAGQQRPPMPGVTTQGVPIRPTRHRKVSRSAGPSVAALRKTLMISGGEVPEIETLKNLPPLPERFRKSGRAHPPSGISSGHACREQPRKGSISTKGSASSGAAQSIPWERISNADIQADVFSYALKEPSLKQMQADEIEDEESDDDDGNFKTALNAVVSEVKPDYALIEAKSRMAVSSPKKDQQPFKFPRPAASKPPAGLENKKPPGQPKGKAKTTPAKKPAAPKKKGGKKPAKQGTKQAKTTKTTKRKSEAPKKEELEKTEEVGEKVAEDLTMEEKAEVIRIDSETGEREPEASDRTLASSGVSRDTSARISSKASDELKDGKVDEPTETSETLVPELPRIVPKPPEPEPVPSEPEEKQPSVEEVQKPAQESRAARRAAERAAAAERRRQEVERKRKEREEAKKRALEEEARLEQLRLEAEEEMKRREEERRLRRQEKDEANQREHEEELERERQAKIKAEKERRAREEWKRRQQQVLAQRRLEEELRREQEKIEAELEAARLREEEERIKAMEESERIAFLEKLRREEEELRRRLEEQKRIEEEERQLREEEKRRREEALALLRQKQLQRHLFIAGILKESHYFSLSQRLTRAFTFSYFDLLPWNELNHLTPRTGSPVRDILSSVKEKIPATILEEDENIED</sequence>
<feature type="compositionally biased region" description="Pro residues" evidence="1">
    <location>
        <begin position="1060"/>
        <end position="1071"/>
    </location>
</feature>
<feature type="region of interest" description="Disordered" evidence="1">
    <location>
        <begin position="888"/>
        <end position="1172"/>
    </location>
</feature>
<evidence type="ECO:0000259" key="2">
    <source>
        <dbReference type="PROSITE" id="PS50921"/>
    </source>
</evidence>
<reference evidence="3 4" key="1">
    <citation type="submission" date="2022-05" db="EMBL/GenBank/DDBJ databases">
        <authorList>
            <consortium name="Genoscope - CEA"/>
            <person name="William W."/>
        </authorList>
    </citation>
    <scope>NUCLEOTIDE SEQUENCE [LARGE SCALE GENOMIC DNA]</scope>
</reference>
<proteinExistence type="predicted"/>
<dbReference type="EMBL" id="CALNXI010000725">
    <property type="protein sequence ID" value="CAH3040892.1"/>
    <property type="molecule type" value="Genomic_DNA"/>
</dbReference>
<feature type="compositionally biased region" description="Basic residues" evidence="1">
    <location>
        <begin position="939"/>
        <end position="950"/>
    </location>
</feature>
<dbReference type="InterPro" id="IPR031440">
    <property type="entry name" value="DUF4670"/>
</dbReference>
<dbReference type="PANTHER" id="PTHR21937">
    <property type="entry name" value="CCDC66 DOMAIN-CONTAINING PROTEIN"/>
    <property type="match status" value="1"/>
</dbReference>
<feature type="compositionally biased region" description="Polar residues" evidence="1">
    <location>
        <begin position="808"/>
        <end position="820"/>
    </location>
</feature>
<feature type="compositionally biased region" description="Basic and acidic residues" evidence="1">
    <location>
        <begin position="1073"/>
        <end position="1084"/>
    </location>
</feature>
<feature type="compositionally biased region" description="Basic and acidic residues" evidence="1">
    <location>
        <begin position="965"/>
        <end position="1013"/>
    </location>
</feature>
<evidence type="ECO:0000256" key="1">
    <source>
        <dbReference type="SAM" id="MobiDB-lite"/>
    </source>
</evidence>
<dbReference type="PANTHER" id="PTHR21937:SF5">
    <property type="entry name" value="GENE 973-RELATED"/>
    <property type="match status" value="1"/>
</dbReference>
<dbReference type="InterPro" id="IPR005561">
    <property type="entry name" value="ANTAR"/>
</dbReference>
<feature type="domain" description="ANTAR" evidence="2">
    <location>
        <begin position="1240"/>
        <end position="1301"/>
    </location>
</feature>
<keyword evidence="4" id="KW-1185">Reference proteome</keyword>
<protein>
    <recommendedName>
        <fullName evidence="2">ANTAR domain-containing protein</fullName>
    </recommendedName>
</protein>
<feature type="compositionally biased region" description="Polar residues" evidence="1">
    <location>
        <begin position="449"/>
        <end position="460"/>
    </location>
</feature>
<organism evidence="3 4">
    <name type="scientific">Porites evermanni</name>
    <dbReference type="NCBI Taxonomy" id="104178"/>
    <lineage>
        <taxon>Eukaryota</taxon>
        <taxon>Metazoa</taxon>
        <taxon>Cnidaria</taxon>
        <taxon>Anthozoa</taxon>
        <taxon>Hexacorallia</taxon>
        <taxon>Scleractinia</taxon>
        <taxon>Fungiina</taxon>
        <taxon>Poritidae</taxon>
        <taxon>Porites</taxon>
    </lineage>
</organism>
<feature type="compositionally biased region" description="Basic and acidic residues" evidence="1">
    <location>
        <begin position="1033"/>
        <end position="1044"/>
    </location>
</feature>
<feature type="compositionally biased region" description="Basic and acidic residues" evidence="1">
    <location>
        <begin position="1091"/>
        <end position="1172"/>
    </location>
</feature>
<evidence type="ECO:0000313" key="3">
    <source>
        <dbReference type="EMBL" id="CAH3040892.1"/>
    </source>
</evidence>
<feature type="region of interest" description="Disordered" evidence="1">
    <location>
        <begin position="350"/>
        <end position="384"/>
    </location>
</feature>
<feature type="region of interest" description="Disordered" evidence="1">
    <location>
        <begin position="449"/>
        <end position="524"/>
    </location>
</feature>
<comment type="caution">
    <text evidence="3">The sequence shown here is derived from an EMBL/GenBank/DDBJ whole genome shotgun (WGS) entry which is preliminary data.</text>
</comment>
<feature type="compositionally biased region" description="Polar residues" evidence="1">
    <location>
        <begin position="1015"/>
        <end position="1032"/>
    </location>
</feature>
<feature type="region of interest" description="Disordered" evidence="1">
    <location>
        <begin position="772"/>
        <end position="826"/>
    </location>
</feature>